<name>A0A9D9IRF9_9BACT</name>
<proteinExistence type="predicted"/>
<sequence length="634" mass="71740">MNKLKYIALSLLLGLAGTSCEDILEDNVNPDAAPGVAADNGLPVVIFYAAQVNYDHAEYNVYLSQCLTTTGKTSTGSYGYKNGWEFLTMNRHPQWRRHFYDIGANVNELLRNAEAISSPNYTFIARVIRLMSTQLTTDAFGDMPRSNAYLSNSPTYDTQASIYAWMLEEADALINGYKNGEFNSDLNQEITVNEDRVYAGDLNKWLGLVYAVKARILLRNIPNVDTSAGTLDAIIAAADEAINIWQADPMYGAFFGSEPRYNFDGGTQQQNSPWSDAQPVINSWESRANMLTDAVPSKFLLADCMGAFNQDNELTSGAFVQRRGYADDPRASLLFKPRTGPASATSSSDRVKLRWLENNIGCGTSFKTSNFPDLYAGAYAGTTDSYVPLFTMEELYFIKAEAEYWKGNKAGACALAKEATRYNIQRHLEAFQKKYPDVLYPGNVLASGEYQAIDVRPEYAPVYWQATVDAFLDDATMPEKSPEGTTYSNRVYGVTNEKTPGNHHWYFNESEYTLSDLMIQKYIAMYMQPEQWTDLRRYHYSNNRNGIGAGSNNEIVYPTLRRPYNLYAPYWIDGLSTADQEKTWIQRINYDPETEEKYNRLELERLGAYKNYEWLRKPMIWAEDPGVRTSLTAE</sequence>
<accession>A0A9D9IRF9</accession>
<organism evidence="2 3">
    <name type="scientific">Candidatus Limisoma faecipullorum</name>
    <dbReference type="NCBI Taxonomy" id="2840854"/>
    <lineage>
        <taxon>Bacteria</taxon>
        <taxon>Pseudomonadati</taxon>
        <taxon>Bacteroidota</taxon>
        <taxon>Bacteroidia</taxon>
        <taxon>Bacteroidales</taxon>
        <taxon>Candidatus Limisoma</taxon>
    </lineage>
</organism>
<reference evidence="2" key="1">
    <citation type="submission" date="2020-10" db="EMBL/GenBank/DDBJ databases">
        <authorList>
            <person name="Gilroy R."/>
        </authorList>
    </citation>
    <scope>NUCLEOTIDE SEQUENCE</scope>
    <source>
        <strain evidence="2">6919</strain>
    </source>
</reference>
<dbReference type="Gene3D" id="1.20.120.840">
    <property type="entry name" value="SusD-like, tetratrico peptide repeats domain"/>
    <property type="match status" value="1"/>
</dbReference>
<protein>
    <submittedName>
        <fullName evidence="2">SusD/RagB family nutrient-binding outer membrane lipoprotein</fullName>
    </submittedName>
</protein>
<keyword evidence="2" id="KW-0449">Lipoprotein</keyword>
<evidence type="ECO:0000256" key="1">
    <source>
        <dbReference type="SAM" id="SignalP"/>
    </source>
</evidence>
<dbReference type="InterPro" id="IPR041662">
    <property type="entry name" value="SusD-like_2"/>
</dbReference>
<evidence type="ECO:0000313" key="3">
    <source>
        <dbReference type="Proteomes" id="UP000823598"/>
    </source>
</evidence>
<gene>
    <name evidence="2" type="ORF">IAB88_04805</name>
</gene>
<reference evidence="2" key="2">
    <citation type="journal article" date="2021" name="PeerJ">
        <title>Extensive microbial diversity within the chicken gut microbiome revealed by metagenomics and culture.</title>
        <authorList>
            <person name="Gilroy R."/>
            <person name="Ravi A."/>
            <person name="Getino M."/>
            <person name="Pursley I."/>
            <person name="Horton D.L."/>
            <person name="Alikhan N.F."/>
            <person name="Baker D."/>
            <person name="Gharbi K."/>
            <person name="Hall N."/>
            <person name="Watson M."/>
            <person name="Adriaenssens E.M."/>
            <person name="Foster-Nyarko E."/>
            <person name="Jarju S."/>
            <person name="Secka A."/>
            <person name="Antonio M."/>
            <person name="Oren A."/>
            <person name="Chaudhuri R.R."/>
            <person name="La Ragione R."/>
            <person name="Hildebrand F."/>
            <person name="Pallen M.J."/>
        </authorList>
    </citation>
    <scope>NUCLEOTIDE SEQUENCE</scope>
    <source>
        <strain evidence="2">6919</strain>
    </source>
</reference>
<dbReference type="Gene3D" id="1.25.40.390">
    <property type="match status" value="1"/>
</dbReference>
<dbReference type="EMBL" id="JADIMC010000056">
    <property type="protein sequence ID" value="MBO8476293.1"/>
    <property type="molecule type" value="Genomic_DNA"/>
</dbReference>
<feature type="signal peptide" evidence="1">
    <location>
        <begin position="1"/>
        <end position="21"/>
    </location>
</feature>
<evidence type="ECO:0000313" key="2">
    <source>
        <dbReference type="EMBL" id="MBO8476293.1"/>
    </source>
</evidence>
<dbReference type="Pfam" id="PF12771">
    <property type="entry name" value="SusD-like_2"/>
    <property type="match status" value="1"/>
</dbReference>
<feature type="chain" id="PRO_5038472016" evidence="1">
    <location>
        <begin position="22"/>
        <end position="634"/>
    </location>
</feature>
<dbReference type="SUPFAM" id="SSF48452">
    <property type="entry name" value="TPR-like"/>
    <property type="match status" value="1"/>
</dbReference>
<dbReference type="AlphaFoldDB" id="A0A9D9IRF9"/>
<comment type="caution">
    <text evidence="2">The sequence shown here is derived from an EMBL/GenBank/DDBJ whole genome shotgun (WGS) entry which is preliminary data.</text>
</comment>
<dbReference type="Proteomes" id="UP000823598">
    <property type="component" value="Unassembled WGS sequence"/>
</dbReference>
<keyword evidence="1" id="KW-0732">Signal</keyword>
<dbReference type="InterPro" id="IPR011990">
    <property type="entry name" value="TPR-like_helical_dom_sf"/>
</dbReference>
<dbReference type="PROSITE" id="PS51257">
    <property type="entry name" value="PROKAR_LIPOPROTEIN"/>
    <property type="match status" value="1"/>
</dbReference>